<feature type="region of interest" description="Disordered" evidence="1">
    <location>
        <begin position="245"/>
        <end position="267"/>
    </location>
</feature>
<dbReference type="OrthoDB" id="10547375at2759"/>
<protein>
    <submittedName>
        <fullName evidence="2">Zn(2)-C6 fungal-type domain-containing protein</fullName>
    </submittedName>
</protein>
<reference evidence="2" key="1">
    <citation type="submission" date="2020-05" db="EMBL/GenBank/DDBJ databases">
        <title>Mycena genomes resolve the evolution of fungal bioluminescence.</title>
        <authorList>
            <person name="Tsai I.J."/>
        </authorList>
    </citation>
    <scope>NUCLEOTIDE SEQUENCE</scope>
    <source>
        <strain evidence="2">160909Yilan</strain>
    </source>
</reference>
<evidence type="ECO:0000313" key="3">
    <source>
        <dbReference type="Proteomes" id="UP000623467"/>
    </source>
</evidence>
<dbReference type="Proteomes" id="UP000623467">
    <property type="component" value="Unassembled WGS sequence"/>
</dbReference>
<gene>
    <name evidence="2" type="ORF">MSAN_01066200</name>
</gene>
<sequence>MAEKAMDEASGSSFAVFDKLLRRLFDKIGSGNATKKNSYSRLRDKLLLYISVLKISRREISSSFPCTTFTPIDSSLIAGRSTMSASPIPHLVDFLTAPLSKSTSGFPPTAVSTARLILAASLARVPEFAKYTLSATSPPAPLLAASIGAGIPWTAWRAALRTSLGLHPGTDTDTARDVKFVHVEDLDKINFEEVRKNDELVVSFGPGYLSVRAEAKDVWAWCPAPGSTSAAVDMEETRGSVVPISRRFRSPGPAPHQQGQRHHRPARARPPLRVCVCAYNRTRAGCRA</sequence>
<proteinExistence type="predicted"/>
<accession>A0A8H7D6G6</accession>
<organism evidence="2 3">
    <name type="scientific">Mycena sanguinolenta</name>
    <dbReference type="NCBI Taxonomy" id="230812"/>
    <lineage>
        <taxon>Eukaryota</taxon>
        <taxon>Fungi</taxon>
        <taxon>Dikarya</taxon>
        <taxon>Basidiomycota</taxon>
        <taxon>Agaricomycotina</taxon>
        <taxon>Agaricomycetes</taxon>
        <taxon>Agaricomycetidae</taxon>
        <taxon>Agaricales</taxon>
        <taxon>Marasmiineae</taxon>
        <taxon>Mycenaceae</taxon>
        <taxon>Mycena</taxon>
    </lineage>
</organism>
<dbReference type="AlphaFoldDB" id="A0A8H7D6G6"/>
<name>A0A8H7D6G6_9AGAR</name>
<comment type="caution">
    <text evidence="2">The sequence shown here is derived from an EMBL/GenBank/DDBJ whole genome shotgun (WGS) entry which is preliminary data.</text>
</comment>
<evidence type="ECO:0000256" key="1">
    <source>
        <dbReference type="SAM" id="MobiDB-lite"/>
    </source>
</evidence>
<dbReference type="EMBL" id="JACAZH010000007">
    <property type="protein sequence ID" value="KAF7364074.1"/>
    <property type="molecule type" value="Genomic_DNA"/>
</dbReference>
<keyword evidence="3" id="KW-1185">Reference proteome</keyword>
<evidence type="ECO:0000313" key="2">
    <source>
        <dbReference type="EMBL" id="KAF7364074.1"/>
    </source>
</evidence>